<proteinExistence type="inferred from homology"/>
<feature type="transmembrane region" description="Helical" evidence="17">
    <location>
        <begin position="21"/>
        <end position="46"/>
    </location>
</feature>
<evidence type="ECO:0000256" key="12">
    <source>
        <dbReference type="ARBA" id="ARBA00023027"/>
    </source>
</evidence>
<evidence type="ECO:0000256" key="3">
    <source>
        <dbReference type="ARBA" id="ARBA00010519"/>
    </source>
</evidence>
<evidence type="ECO:0000313" key="18">
    <source>
        <dbReference type="EMBL" id="ARH53814.1"/>
    </source>
</evidence>
<evidence type="ECO:0000256" key="5">
    <source>
        <dbReference type="ARBA" id="ARBA00016612"/>
    </source>
</evidence>
<dbReference type="InterPro" id="IPR001133">
    <property type="entry name" value="NADH_UbQ_OxRdtase_chain4L/K"/>
</dbReference>
<comment type="function">
    <text evidence="17">Core subunit of the mitochondrial membrane respiratory chain NADH dehydrogenase (Complex I) which catalyzes electron transfer from NADH through the respiratory chain, using ubiquinone as an electron acceptor.</text>
</comment>
<dbReference type="AlphaFoldDB" id="A0A343C1C1"/>
<keyword evidence="8 17" id="KW-0812">Transmembrane</keyword>
<comment type="function">
    <text evidence="1">Core subunit of the mitochondrial membrane respiratory chain NADH dehydrogenase (Complex I) that is believed to belong to the minimal assembly required for catalysis. Complex I functions in the transfer of electrons from NADH to the respiratory chain. The immediate electron acceptor for the enzyme is believed to be ubiquinone.</text>
</comment>
<dbReference type="GO" id="GO:0042773">
    <property type="term" value="P:ATP synthesis coupled electron transport"/>
    <property type="evidence" value="ECO:0007669"/>
    <property type="project" value="UniProtKB-UniRule"/>
</dbReference>
<keyword evidence="15 17" id="KW-0472">Membrane</keyword>
<keyword evidence="12 17" id="KW-0520">NAD</keyword>
<evidence type="ECO:0000256" key="16">
    <source>
        <dbReference type="ARBA" id="ARBA00049551"/>
    </source>
</evidence>
<evidence type="ECO:0000256" key="7">
    <source>
        <dbReference type="ARBA" id="ARBA00022660"/>
    </source>
</evidence>
<dbReference type="Gene3D" id="1.10.287.3510">
    <property type="match status" value="1"/>
</dbReference>
<evidence type="ECO:0000256" key="17">
    <source>
        <dbReference type="RuleBase" id="RU004419"/>
    </source>
</evidence>
<evidence type="ECO:0000256" key="11">
    <source>
        <dbReference type="ARBA" id="ARBA00022989"/>
    </source>
</evidence>
<evidence type="ECO:0000256" key="15">
    <source>
        <dbReference type="ARBA" id="ARBA00023136"/>
    </source>
</evidence>
<dbReference type="InterPro" id="IPR039428">
    <property type="entry name" value="NUOK/Mnh_C1-like"/>
</dbReference>
<keyword evidence="11 17" id="KW-1133">Transmembrane helix</keyword>
<keyword evidence="14 17" id="KW-0496">Mitochondrion</keyword>
<gene>
    <name evidence="18" type="primary">nad4l</name>
</gene>
<keyword evidence="7 17" id="KW-0679">Respiratory chain</keyword>
<evidence type="ECO:0000256" key="4">
    <source>
        <dbReference type="ARBA" id="ARBA00012944"/>
    </source>
</evidence>
<evidence type="ECO:0000256" key="9">
    <source>
        <dbReference type="ARBA" id="ARBA00022967"/>
    </source>
</evidence>
<dbReference type="PANTHER" id="PTHR11434:SF0">
    <property type="entry name" value="NADH-UBIQUINONE OXIDOREDUCTASE CHAIN 4L"/>
    <property type="match status" value="1"/>
</dbReference>
<dbReference type="GO" id="GO:0005743">
    <property type="term" value="C:mitochondrial inner membrane"/>
    <property type="evidence" value="ECO:0007669"/>
    <property type="project" value="UniProtKB-SubCell"/>
</dbReference>
<comment type="subcellular location">
    <subcellularLocation>
        <location evidence="17">Mitochondrion inner membrane</location>
        <topology evidence="17">Multi-pass membrane protein</topology>
    </subcellularLocation>
    <subcellularLocation>
        <location evidence="2">Mitochondrion membrane</location>
        <topology evidence="2">Multi-pass membrane protein</topology>
    </subcellularLocation>
</comment>
<dbReference type="GO" id="GO:0030964">
    <property type="term" value="C:NADH dehydrogenase complex"/>
    <property type="evidence" value="ECO:0007669"/>
    <property type="project" value="TreeGrafter"/>
</dbReference>
<name>A0A343C1C1_9COLE</name>
<keyword evidence="10 17" id="KW-0249">Electron transport</keyword>
<geneLocation type="mitochondrion" evidence="18"/>
<comment type="similarity">
    <text evidence="3 17">Belongs to the complex I subunit 4L family.</text>
</comment>
<keyword evidence="13 17" id="KW-0830">Ubiquinone</keyword>
<keyword evidence="6 17" id="KW-0813">Transport</keyword>
<keyword evidence="9 17" id="KW-1278">Translocase</keyword>
<accession>A0A343C1C1</accession>
<evidence type="ECO:0000256" key="14">
    <source>
        <dbReference type="ARBA" id="ARBA00023128"/>
    </source>
</evidence>
<evidence type="ECO:0000256" key="10">
    <source>
        <dbReference type="ARBA" id="ARBA00022982"/>
    </source>
</evidence>
<dbReference type="PANTHER" id="PTHR11434">
    <property type="entry name" value="NADH-UBIQUINONE OXIDOREDUCTASE SUBUNIT ND4L"/>
    <property type="match status" value="1"/>
</dbReference>
<comment type="catalytic activity">
    <reaction evidence="16 17">
        <text>a ubiquinone + NADH + 5 H(+)(in) = a ubiquinol + NAD(+) + 4 H(+)(out)</text>
        <dbReference type="Rhea" id="RHEA:29091"/>
        <dbReference type="Rhea" id="RHEA-COMP:9565"/>
        <dbReference type="Rhea" id="RHEA-COMP:9566"/>
        <dbReference type="ChEBI" id="CHEBI:15378"/>
        <dbReference type="ChEBI" id="CHEBI:16389"/>
        <dbReference type="ChEBI" id="CHEBI:17976"/>
        <dbReference type="ChEBI" id="CHEBI:57540"/>
        <dbReference type="ChEBI" id="CHEBI:57945"/>
        <dbReference type="EC" id="7.1.1.2"/>
    </reaction>
</comment>
<protein>
    <recommendedName>
        <fullName evidence="5 17">NADH-ubiquinone oxidoreductase chain 4L</fullName>
        <ecNumber evidence="4 17">7.1.1.2</ecNumber>
    </recommendedName>
</protein>
<evidence type="ECO:0000256" key="8">
    <source>
        <dbReference type="ARBA" id="ARBA00022692"/>
    </source>
</evidence>
<evidence type="ECO:0000256" key="2">
    <source>
        <dbReference type="ARBA" id="ARBA00004225"/>
    </source>
</evidence>
<dbReference type="Pfam" id="PF00420">
    <property type="entry name" value="Oxidored_q2"/>
    <property type="match status" value="1"/>
</dbReference>
<dbReference type="GO" id="GO:0008137">
    <property type="term" value="F:NADH dehydrogenase (ubiquinone) activity"/>
    <property type="evidence" value="ECO:0007669"/>
    <property type="project" value="UniProtKB-EC"/>
</dbReference>
<dbReference type="EMBL" id="KX087284">
    <property type="protein sequence ID" value="ARH53814.1"/>
    <property type="molecule type" value="Genomic_DNA"/>
</dbReference>
<dbReference type="GO" id="GO:0016651">
    <property type="term" value="F:oxidoreductase activity, acting on NAD(P)H"/>
    <property type="evidence" value="ECO:0007669"/>
    <property type="project" value="InterPro"/>
</dbReference>
<dbReference type="EC" id="7.1.1.2" evidence="4 17"/>
<evidence type="ECO:0000256" key="1">
    <source>
        <dbReference type="ARBA" id="ARBA00003257"/>
    </source>
</evidence>
<sequence>MFFSLYMYMCGIVSFSLFRKHLLSLLLSLELIVLSLYMMILFYLYFYSYEVFFSLIFLTFSVCEGSLGLGILVSMIRFYGSDQFRVFSVLW</sequence>
<organism evidence="18">
    <name type="scientific">Dinoderus minutus</name>
    <dbReference type="NCBI Taxonomy" id="1587246"/>
    <lineage>
        <taxon>Eukaryota</taxon>
        <taxon>Metazoa</taxon>
        <taxon>Ecdysozoa</taxon>
        <taxon>Arthropoda</taxon>
        <taxon>Hexapoda</taxon>
        <taxon>Insecta</taxon>
        <taxon>Pterygota</taxon>
        <taxon>Neoptera</taxon>
        <taxon>Endopterygota</taxon>
        <taxon>Coleoptera</taxon>
        <taxon>Polyphaga</taxon>
        <taxon>Bostrichiformia</taxon>
        <taxon>Bostrichidae</taxon>
        <taxon>Dinoderinae</taxon>
        <taxon>Dinoderus</taxon>
    </lineage>
</organism>
<feature type="transmembrane region" description="Helical" evidence="17">
    <location>
        <begin position="52"/>
        <end position="76"/>
    </location>
</feature>
<reference evidence="18" key="1">
    <citation type="submission" date="2016-04" db="EMBL/GenBank/DDBJ databases">
        <title>Mitochondria of beetle species.</title>
        <authorList>
            <person name="Hunter A."/>
            <person name="Moriniere J."/>
            <person name="Tang P."/>
            <person name="Linard B."/>
            <person name="Crampton-Platt A."/>
            <person name="Vogler A.P."/>
        </authorList>
    </citation>
    <scope>NUCLEOTIDE SEQUENCE</scope>
</reference>
<keyword evidence="17" id="KW-0999">Mitochondrion inner membrane</keyword>
<evidence type="ECO:0000256" key="13">
    <source>
        <dbReference type="ARBA" id="ARBA00023075"/>
    </source>
</evidence>
<evidence type="ECO:0000256" key="6">
    <source>
        <dbReference type="ARBA" id="ARBA00022448"/>
    </source>
</evidence>